<accession>A0A194YIE8</accession>
<reference evidence="3" key="2">
    <citation type="journal article" date="2018" name="Plant J.">
        <title>The Sorghum bicolor reference genome: improved assembly, gene annotations, a transcriptome atlas, and signatures of genome organization.</title>
        <authorList>
            <person name="McCormick R.F."/>
            <person name="Truong S.K."/>
            <person name="Sreedasyam A."/>
            <person name="Jenkins J."/>
            <person name="Shu S."/>
            <person name="Sims D."/>
            <person name="Kennedy M."/>
            <person name="Amirebrahimi M."/>
            <person name="Weers B.D."/>
            <person name="McKinley B."/>
            <person name="Mattison A."/>
            <person name="Morishige D.T."/>
            <person name="Grimwood J."/>
            <person name="Schmutz J."/>
            <person name="Mullet J.E."/>
        </authorList>
    </citation>
    <scope>NUCLEOTIDE SEQUENCE [LARGE SCALE GENOMIC DNA]</scope>
    <source>
        <strain evidence="3">cv. BTx623</strain>
    </source>
</reference>
<feature type="region of interest" description="Disordered" evidence="1">
    <location>
        <begin position="1"/>
        <end position="87"/>
    </location>
</feature>
<name>A0A194YIE8_SORBI</name>
<reference evidence="2 3" key="1">
    <citation type="journal article" date="2009" name="Nature">
        <title>The Sorghum bicolor genome and the diversification of grasses.</title>
        <authorList>
            <person name="Paterson A.H."/>
            <person name="Bowers J.E."/>
            <person name="Bruggmann R."/>
            <person name="Dubchak I."/>
            <person name="Grimwood J."/>
            <person name="Gundlach H."/>
            <person name="Haberer G."/>
            <person name="Hellsten U."/>
            <person name="Mitros T."/>
            <person name="Poliakov A."/>
            <person name="Schmutz J."/>
            <person name="Spannagl M."/>
            <person name="Tang H."/>
            <person name="Wang X."/>
            <person name="Wicker T."/>
            <person name="Bharti A.K."/>
            <person name="Chapman J."/>
            <person name="Feltus F.A."/>
            <person name="Gowik U."/>
            <person name="Grigoriev I.V."/>
            <person name="Lyons E."/>
            <person name="Maher C.A."/>
            <person name="Martis M."/>
            <person name="Narechania A."/>
            <person name="Otillar R.P."/>
            <person name="Penning B.W."/>
            <person name="Salamov A.A."/>
            <person name="Wang Y."/>
            <person name="Zhang L."/>
            <person name="Carpita N.C."/>
            <person name="Freeling M."/>
            <person name="Gingle A.R."/>
            <person name="Hash C.T."/>
            <person name="Keller B."/>
            <person name="Klein P."/>
            <person name="Kresovich S."/>
            <person name="McCann M.C."/>
            <person name="Ming R."/>
            <person name="Peterson D.G."/>
            <person name="Mehboob-ur-Rahman"/>
            <person name="Ware D."/>
            <person name="Westhoff P."/>
            <person name="Mayer K.F."/>
            <person name="Messing J."/>
            <person name="Rokhsar D.S."/>
        </authorList>
    </citation>
    <scope>NUCLEOTIDE SEQUENCE [LARGE SCALE GENOMIC DNA]</scope>
    <source>
        <strain evidence="3">cv. BTx623</strain>
    </source>
</reference>
<dbReference type="EMBL" id="CM000769">
    <property type="protein sequence ID" value="KXG19742.1"/>
    <property type="molecule type" value="Genomic_DNA"/>
</dbReference>
<gene>
    <name evidence="2" type="ORF">SORBI_3010G109800</name>
</gene>
<evidence type="ECO:0000313" key="3">
    <source>
        <dbReference type="Proteomes" id="UP000000768"/>
    </source>
</evidence>
<protein>
    <submittedName>
        <fullName evidence="2">Uncharacterized protein</fullName>
    </submittedName>
</protein>
<organism evidence="2 3">
    <name type="scientific">Sorghum bicolor</name>
    <name type="common">Sorghum</name>
    <name type="synonym">Sorghum vulgare</name>
    <dbReference type="NCBI Taxonomy" id="4558"/>
    <lineage>
        <taxon>Eukaryota</taxon>
        <taxon>Viridiplantae</taxon>
        <taxon>Streptophyta</taxon>
        <taxon>Embryophyta</taxon>
        <taxon>Tracheophyta</taxon>
        <taxon>Spermatophyta</taxon>
        <taxon>Magnoliopsida</taxon>
        <taxon>Liliopsida</taxon>
        <taxon>Poales</taxon>
        <taxon>Poaceae</taxon>
        <taxon>PACMAD clade</taxon>
        <taxon>Panicoideae</taxon>
        <taxon>Andropogonodae</taxon>
        <taxon>Andropogoneae</taxon>
        <taxon>Sorghinae</taxon>
        <taxon>Sorghum</taxon>
    </lineage>
</organism>
<dbReference type="Gramene" id="KXG19742">
    <property type="protein sequence ID" value="KXG19742"/>
    <property type="gene ID" value="SORBI_3010G109800"/>
</dbReference>
<dbReference type="AlphaFoldDB" id="A0A194YIE8"/>
<keyword evidence="3" id="KW-1185">Reference proteome</keyword>
<evidence type="ECO:0000313" key="2">
    <source>
        <dbReference type="EMBL" id="KXG19742.1"/>
    </source>
</evidence>
<feature type="compositionally biased region" description="Low complexity" evidence="1">
    <location>
        <begin position="11"/>
        <end position="27"/>
    </location>
</feature>
<feature type="compositionally biased region" description="Basic residues" evidence="1">
    <location>
        <begin position="28"/>
        <end position="39"/>
    </location>
</feature>
<dbReference type="InParanoid" id="A0A194YIE8"/>
<proteinExistence type="predicted"/>
<dbReference type="Proteomes" id="UP000000768">
    <property type="component" value="Chromosome 10"/>
</dbReference>
<sequence>MKPTPGLDGPSLSSLGRGTLRLASRAAAPHRQRHRRHNLASRGRAWPWLQQNLLPRKRRPPAEVHPSGGAASEGAGSMKRRRIPDQACCGDRWRRRLGL</sequence>
<feature type="compositionally biased region" description="Low complexity" evidence="1">
    <location>
        <begin position="67"/>
        <end position="77"/>
    </location>
</feature>
<evidence type="ECO:0000256" key="1">
    <source>
        <dbReference type="SAM" id="MobiDB-lite"/>
    </source>
</evidence>